<evidence type="ECO:0000313" key="2">
    <source>
        <dbReference type="Proteomes" id="UP000242146"/>
    </source>
</evidence>
<comment type="caution">
    <text evidence="1">The sequence shown here is derived from an EMBL/GenBank/DDBJ whole genome shotgun (WGS) entry which is preliminary data.</text>
</comment>
<accession>A0A1X2GFQ1</accession>
<gene>
    <name evidence="1" type="ORF">DM01DRAFT_1055333</name>
</gene>
<sequence>MADTPMEEAPLLMDAAQPTAPRLERVMISTRTQPVPNDYANINQVLYQAHMERSDLSIHQDTHSSQYDHMNSILRQAFLERHPAFPE</sequence>
<reference evidence="1 2" key="1">
    <citation type="submission" date="2016-07" db="EMBL/GenBank/DDBJ databases">
        <title>Pervasive Adenine N6-methylation of Active Genes in Fungi.</title>
        <authorList>
            <consortium name="DOE Joint Genome Institute"/>
            <person name="Mondo S.J."/>
            <person name="Dannebaum R.O."/>
            <person name="Kuo R.C."/>
            <person name="Labutti K."/>
            <person name="Haridas S."/>
            <person name="Kuo A."/>
            <person name="Salamov A."/>
            <person name="Ahrendt S.R."/>
            <person name="Lipzen A."/>
            <person name="Sullivan W."/>
            <person name="Andreopoulos W.B."/>
            <person name="Clum A."/>
            <person name="Lindquist E."/>
            <person name="Daum C."/>
            <person name="Ramamoorthy G.K."/>
            <person name="Gryganskyi A."/>
            <person name="Culley D."/>
            <person name="Magnuson J.K."/>
            <person name="James T.Y."/>
            <person name="O'Malley M.A."/>
            <person name="Stajich J.E."/>
            <person name="Spatafora J.W."/>
            <person name="Visel A."/>
            <person name="Grigoriev I.V."/>
        </authorList>
    </citation>
    <scope>NUCLEOTIDE SEQUENCE [LARGE SCALE GENOMIC DNA]</scope>
    <source>
        <strain evidence="1 2">NRRL 3301</strain>
    </source>
</reference>
<dbReference type="EMBL" id="MCGT01000017">
    <property type="protein sequence ID" value="ORX52740.1"/>
    <property type="molecule type" value="Genomic_DNA"/>
</dbReference>
<evidence type="ECO:0000313" key="1">
    <source>
        <dbReference type="EMBL" id="ORX52740.1"/>
    </source>
</evidence>
<protein>
    <submittedName>
        <fullName evidence="1">Uncharacterized protein</fullName>
    </submittedName>
</protein>
<proteinExistence type="predicted"/>
<keyword evidence="2" id="KW-1185">Reference proteome</keyword>
<dbReference type="AlphaFoldDB" id="A0A1X2GFQ1"/>
<organism evidence="1 2">
    <name type="scientific">Hesseltinella vesiculosa</name>
    <dbReference type="NCBI Taxonomy" id="101127"/>
    <lineage>
        <taxon>Eukaryota</taxon>
        <taxon>Fungi</taxon>
        <taxon>Fungi incertae sedis</taxon>
        <taxon>Mucoromycota</taxon>
        <taxon>Mucoromycotina</taxon>
        <taxon>Mucoromycetes</taxon>
        <taxon>Mucorales</taxon>
        <taxon>Cunninghamellaceae</taxon>
        <taxon>Hesseltinella</taxon>
    </lineage>
</organism>
<dbReference type="OrthoDB" id="2285960at2759"/>
<dbReference type="Proteomes" id="UP000242146">
    <property type="component" value="Unassembled WGS sequence"/>
</dbReference>
<name>A0A1X2GFQ1_9FUNG</name>